<accession>K0KXC2</accession>
<sequence length="412" mass="48527">MSTPAKKPKVEDDDKPKIEDAEFVSREEYMRKMKKQIEERGWLELRIDTITSDLLEYKQLYLAKKDELELMKYSHCCKKYVPGKLIAELQESYKELSEKYNKTVNVSESRFVETQKHKANFTSLQNRFSEGKREINTVKEVNGKLSKENEALKKELEELKNLKEPKEKLPPIDHNNIRIASSDTIYQTPRELLLRQIDELNSKIEVQDLVIGRLEDERDTLREQLNQKVNDRPQSPNLRALVEKEFNQILSQKELKSIASEKQLKLEITELKKQLAKERKDNEFRSLKIEDLQGIKDDLTGSIKDAEEKDKNQSDKINKLEKELEILKKSKIESGENVTINQARLKKWETDYRELHDQLTKLSKDQENKMKAKDLEISKLTNNNKTAQTIMRDEWVQNSMTASQIFKNLKMR</sequence>
<dbReference type="AlphaFoldDB" id="K0KXC2"/>
<reference evidence="2 3" key="1">
    <citation type="journal article" date="2012" name="Eukaryot. Cell">
        <title>Draft genome sequence of Wickerhamomyces ciferrii NRRL Y-1031 F-60-10.</title>
        <authorList>
            <person name="Schneider J."/>
            <person name="Andrea H."/>
            <person name="Blom J."/>
            <person name="Jaenicke S."/>
            <person name="Ruckert C."/>
            <person name="Schorsch C."/>
            <person name="Szczepanowski R."/>
            <person name="Farwick M."/>
            <person name="Goesmann A."/>
            <person name="Puhler A."/>
            <person name="Schaffer S."/>
            <person name="Tauch A."/>
            <person name="Kohler T."/>
            <person name="Brinkrolf K."/>
        </authorList>
    </citation>
    <scope>NUCLEOTIDE SEQUENCE [LARGE SCALE GENOMIC DNA]</scope>
    <source>
        <strain evidence="3">ATCC 14091 / BCRC 22168 / CBS 111 / JCM 3599 / NBRC 0793 / NRRL Y-1031 F-60-10</strain>
    </source>
</reference>
<evidence type="ECO:0000313" key="3">
    <source>
        <dbReference type="Proteomes" id="UP000009328"/>
    </source>
</evidence>
<dbReference type="EMBL" id="CAIF01000208">
    <property type="protein sequence ID" value="CCH45723.1"/>
    <property type="molecule type" value="Genomic_DNA"/>
</dbReference>
<proteinExistence type="predicted"/>
<feature type="coiled-coil region" evidence="1">
    <location>
        <begin position="135"/>
        <end position="169"/>
    </location>
</feature>
<evidence type="ECO:0000313" key="2">
    <source>
        <dbReference type="EMBL" id="CCH45723.1"/>
    </source>
</evidence>
<dbReference type="Proteomes" id="UP000009328">
    <property type="component" value="Unassembled WGS sequence"/>
</dbReference>
<dbReference type="InParanoid" id="K0KXC2"/>
<evidence type="ECO:0000256" key="1">
    <source>
        <dbReference type="SAM" id="Coils"/>
    </source>
</evidence>
<feature type="coiled-coil region" evidence="1">
    <location>
        <begin position="197"/>
        <end position="231"/>
    </location>
</feature>
<organism evidence="2 3">
    <name type="scientific">Wickerhamomyces ciferrii (strain ATCC 14091 / BCRC 22168 / CBS 111 / JCM 3599 / NBRC 0793 / NRRL Y-1031 F-60-10)</name>
    <name type="common">Yeast</name>
    <name type="synonym">Pichia ciferrii</name>
    <dbReference type="NCBI Taxonomy" id="1206466"/>
    <lineage>
        <taxon>Eukaryota</taxon>
        <taxon>Fungi</taxon>
        <taxon>Dikarya</taxon>
        <taxon>Ascomycota</taxon>
        <taxon>Saccharomycotina</taxon>
        <taxon>Saccharomycetes</taxon>
        <taxon>Phaffomycetales</taxon>
        <taxon>Wickerhamomycetaceae</taxon>
        <taxon>Wickerhamomyces</taxon>
    </lineage>
</organism>
<comment type="caution">
    <text evidence="2">The sequence shown here is derived from an EMBL/GenBank/DDBJ whole genome shotgun (WGS) entry which is preliminary data.</text>
</comment>
<keyword evidence="3" id="KW-1185">Reference proteome</keyword>
<feature type="coiled-coil region" evidence="1">
    <location>
        <begin position="261"/>
        <end position="383"/>
    </location>
</feature>
<dbReference type="HOGENOM" id="CLU_667645_0_0_1"/>
<protein>
    <submittedName>
        <fullName evidence="2">Uncharacterized protein</fullName>
    </submittedName>
</protein>
<keyword evidence="1" id="KW-0175">Coiled coil</keyword>
<name>K0KXC2_WICCF</name>
<gene>
    <name evidence="2" type="ORF">BN7_5309</name>
</gene>